<comment type="caution">
    <text evidence="2">The sequence shown here is derived from an EMBL/GenBank/DDBJ whole genome shotgun (WGS) entry which is preliminary data.</text>
</comment>
<gene>
    <name evidence="2" type="ORF">COA17_04685</name>
</gene>
<feature type="transmembrane region" description="Helical" evidence="1">
    <location>
        <begin position="144"/>
        <end position="166"/>
    </location>
</feature>
<feature type="transmembrane region" description="Helical" evidence="1">
    <location>
        <begin position="181"/>
        <end position="199"/>
    </location>
</feature>
<protein>
    <recommendedName>
        <fullName evidence="4">DUF2975 domain-containing protein</fullName>
    </recommendedName>
</protein>
<dbReference type="AlphaFoldDB" id="A0A2A4I0P4"/>
<reference evidence="2 3" key="1">
    <citation type="submission" date="2017-09" db="EMBL/GenBank/DDBJ databases">
        <title>Sphingomonas ginsenosidimutans KACC 14949, whole genome shotgun sequence.</title>
        <authorList>
            <person name="Feng G."/>
            <person name="Zhu H."/>
        </authorList>
    </citation>
    <scope>NUCLEOTIDE SEQUENCE [LARGE SCALE GENOMIC DNA]</scope>
    <source>
        <strain evidence="2 3">KACC 14949</strain>
    </source>
</reference>
<evidence type="ECO:0000313" key="3">
    <source>
        <dbReference type="Proteomes" id="UP000218784"/>
    </source>
</evidence>
<accession>A0A2A4I0P4</accession>
<organism evidence="2 3">
    <name type="scientific">Sphingomonas ginsenosidimutans</name>
    <dbReference type="NCBI Taxonomy" id="862134"/>
    <lineage>
        <taxon>Bacteria</taxon>
        <taxon>Pseudomonadati</taxon>
        <taxon>Pseudomonadota</taxon>
        <taxon>Alphaproteobacteria</taxon>
        <taxon>Sphingomonadales</taxon>
        <taxon>Sphingomonadaceae</taxon>
        <taxon>Sphingomonas</taxon>
    </lineage>
</organism>
<keyword evidence="1" id="KW-1133">Transmembrane helix</keyword>
<keyword evidence="3" id="KW-1185">Reference proteome</keyword>
<sequence length="209" mass="22610">MLPDGGSMIRRHNRAAGDGDTAVPADILMRRGRLFFAVACAVIVTMAATAVLQVALLLFRVGDHAGMLNGGFAFIVTRDDGGAAPAGFVTISRYAVWQSTLAAGLLTLRLIPGLVILASLVRLFRLYARRLIFSADHQIWMRRIAWALIAYALVPLVTHAALYAAGMSPVAVKLEWRQLDAAILGILLFAFVDVIAFGAEIERDRAGFF</sequence>
<keyword evidence="1" id="KW-0472">Membrane</keyword>
<proteinExistence type="predicted"/>
<evidence type="ECO:0008006" key="4">
    <source>
        <dbReference type="Google" id="ProtNLM"/>
    </source>
</evidence>
<dbReference type="EMBL" id="NWVD01000001">
    <property type="protein sequence ID" value="PCG10682.1"/>
    <property type="molecule type" value="Genomic_DNA"/>
</dbReference>
<keyword evidence="1" id="KW-0812">Transmembrane</keyword>
<evidence type="ECO:0000313" key="2">
    <source>
        <dbReference type="EMBL" id="PCG10682.1"/>
    </source>
</evidence>
<dbReference type="Proteomes" id="UP000218784">
    <property type="component" value="Unassembled WGS sequence"/>
</dbReference>
<evidence type="ECO:0000256" key="1">
    <source>
        <dbReference type="SAM" id="Phobius"/>
    </source>
</evidence>
<feature type="transmembrane region" description="Helical" evidence="1">
    <location>
        <begin position="101"/>
        <end position="124"/>
    </location>
</feature>
<feature type="transmembrane region" description="Helical" evidence="1">
    <location>
        <begin position="34"/>
        <end position="59"/>
    </location>
</feature>
<name>A0A2A4I0P4_9SPHN</name>